<feature type="signal peptide" evidence="7">
    <location>
        <begin position="1"/>
        <end position="21"/>
    </location>
</feature>
<evidence type="ECO:0000256" key="7">
    <source>
        <dbReference type="RuleBase" id="RU361156"/>
    </source>
</evidence>
<evidence type="ECO:0000313" key="9">
    <source>
        <dbReference type="Proteomes" id="UP000694846"/>
    </source>
</evidence>
<dbReference type="OrthoDB" id="443318at2759"/>
<dbReference type="SUPFAM" id="SSF53474">
    <property type="entry name" value="alpha/beta-Hydrolases"/>
    <property type="match status" value="1"/>
</dbReference>
<accession>A0A2S2R0C2</accession>
<dbReference type="PRINTS" id="PR00724">
    <property type="entry name" value="CRBOXYPTASEC"/>
</dbReference>
<evidence type="ECO:0000256" key="4">
    <source>
        <dbReference type="ARBA" id="ARBA00022729"/>
    </source>
</evidence>
<dbReference type="PANTHER" id="PTHR11802:SF472">
    <property type="entry name" value="SERINE CARBOXYPEPTIDASE CPVL-RELATED"/>
    <property type="match status" value="1"/>
</dbReference>
<dbReference type="InterPro" id="IPR018202">
    <property type="entry name" value="Ser_caboxypep_ser_AS"/>
</dbReference>
<comment type="similarity">
    <text evidence="1 7">Belongs to the peptidase S10 family.</text>
</comment>
<dbReference type="RefSeq" id="XP_025425112.1">
    <property type="nucleotide sequence ID" value="XM_025569327.1"/>
</dbReference>
<name>A0A2S2R0C2_9HEMI</name>
<dbReference type="EC" id="3.4.16.-" evidence="7"/>
<dbReference type="GO" id="GO:0004185">
    <property type="term" value="F:serine-type carboxypeptidase activity"/>
    <property type="evidence" value="ECO:0007669"/>
    <property type="project" value="UniProtKB-UniRule"/>
</dbReference>
<dbReference type="InterPro" id="IPR029058">
    <property type="entry name" value="AB_hydrolase_fold"/>
</dbReference>
<reference evidence="8" key="1">
    <citation type="submission" date="2018-04" db="EMBL/GenBank/DDBJ databases">
        <title>Transcriptome assembly of Sipha flava.</title>
        <authorList>
            <person name="Scully E.D."/>
            <person name="Geib S.M."/>
            <person name="Palmer N.A."/>
            <person name="Koch K."/>
            <person name="Bradshaw J."/>
            <person name="Heng-Moss T."/>
            <person name="Sarath G."/>
        </authorList>
    </citation>
    <scope>NUCLEOTIDE SEQUENCE</scope>
</reference>
<evidence type="ECO:0000256" key="3">
    <source>
        <dbReference type="ARBA" id="ARBA00022670"/>
    </source>
</evidence>
<organism evidence="8">
    <name type="scientific">Sipha flava</name>
    <name type="common">yellow sugarcane aphid</name>
    <dbReference type="NCBI Taxonomy" id="143950"/>
    <lineage>
        <taxon>Eukaryota</taxon>
        <taxon>Metazoa</taxon>
        <taxon>Ecdysozoa</taxon>
        <taxon>Arthropoda</taxon>
        <taxon>Hexapoda</taxon>
        <taxon>Insecta</taxon>
        <taxon>Pterygota</taxon>
        <taxon>Neoptera</taxon>
        <taxon>Paraneoptera</taxon>
        <taxon>Hemiptera</taxon>
        <taxon>Sternorrhyncha</taxon>
        <taxon>Aphidomorpha</taxon>
        <taxon>Aphidoidea</taxon>
        <taxon>Aphididae</taxon>
        <taxon>Sipha</taxon>
    </lineage>
</organism>
<dbReference type="InterPro" id="IPR001563">
    <property type="entry name" value="Peptidase_S10"/>
</dbReference>
<dbReference type="Pfam" id="PF00450">
    <property type="entry name" value="Peptidase_S10"/>
    <property type="match status" value="1"/>
</dbReference>
<gene>
    <name evidence="8" type="primary">VCP_0</name>
    <name evidence="10" type="synonym">LOC112694009</name>
    <name evidence="8" type="ORF">g.74978</name>
</gene>
<dbReference type="InterPro" id="IPR033124">
    <property type="entry name" value="Ser_caboxypep_his_AS"/>
</dbReference>
<dbReference type="PROSITE" id="PS00560">
    <property type="entry name" value="CARBOXYPEPT_SER_HIS"/>
    <property type="match status" value="1"/>
</dbReference>
<reference evidence="10" key="2">
    <citation type="submission" date="2025-04" db="UniProtKB">
        <authorList>
            <consortium name="RefSeq"/>
        </authorList>
    </citation>
    <scope>IDENTIFICATION</scope>
    <source>
        <tissue evidence="10">Whole body</tissue>
    </source>
</reference>
<keyword evidence="3 7" id="KW-0645">Protease</keyword>
<proteinExistence type="inferred from homology"/>
<dbReference type="AlphaFoldDB" id="A0A2S2R0C2"/>
<keyword evidence="6" id="KW-0325">Glycoprotein</keyword>
<dbReference type="GO" id="GO:0006508">
    <property type="term" value="P:proteolysis"/>
    <property type="evidence" value="ECO:0007669"/>
    <property type="project" value="UniProtKB-KW"/>
</dbReference>
<evidence type="ECO:0000256" key="6">
    <source>
        <dbReference type="ARBA" id="ARBA00023180"/>
    </source>
</evidence>
<sequence>MRSRCALLVQLSACAVALCCGWTAVVTAVASSSRASDNDGALYLTPLIRAGKIDEARAACNVKPMKAAIESYSGFLTVDDRYGSNMFFWFFPAASGAADAPVLLWLQGGPGASSLYAVFNEHGPFSVAKKHGLKLRNLTWTTTHSVLYVDNPVGTGFSFTNDDAGYSEDQTTVGLNLYEALVQFFTLFPELRKNDFYVTGESYAGKYVPAVSYAIHLNNPNANVKINLKGLAIGNGLVDPVNQLVYGEYLFQHGFVDEDGKRKIEELENTARGQILGNDFKAAFRTFDMLLNGDVYPYPTLFQNLTGMRYYFNMLWERDPEPYGDWTMYVQQPIMRNALHVGRRPLNNGTVVEQHMMEDVMRSSVVPWLSELLDAGKYRVLLYSGQMDIIVPYPGTMRMAQSLKWSGAEPFKNATRKIWLVDMSEDNTTDVAGYSTTYGQLTVLLVRDAGHMVPGDQPKWGLDLINRFTTGKPF</sequence>
<evidence type="ECO:0000313" key="10">
    <source>
        <dbReference type="RefSeq" id="XP_025425112.1"/>
    </source>
</evidence>
<dbReference type="FunFam" id="3.40.50.1820:FF:000096">
    <property type="entry name" value="Carboxypeptidase vitellogenic-like"/>
    <property type="match status" value="1"/>
</dbReference>
<feature type="chain" id="PRO_5044515164" description="Carboxypeptidase" evidence="7">
    <location>
        <begin position="22"/>
        <end position="474"/>
    </location>
</feature>
<evidence type="ECO:0000256" key="5">
    <source>
        <dbReference type="ARBA" id="ARBA00022801"/>
    </source>
</evidence>
<keyword evidence="2 7" id="KW-0121">Carboxypeptidase</keyword>
<keyword evidence="4 7" id="KW-0732">Signal</keyword>
<dbReference type="PANTHER" id="PTHR11802">
    <property type="entry name" value="SERINE PROTEASE FAMILY S10 SERINE CARBOXYPEPTIDASE"/>
    <property type="match status" value="1"/>
</dbReference>
<keyword evidence="5 7" id="KW-0378">Hydrolase</keyword>
<dbReference type="Gene3D" id="3.40.50.1820">
    <property type="entry name" value="alpha/beta hydrolase"/>
    <property type="match status" value="1"/>
</dbReference>
<evidence type="ECO:0000256" key="2">
    <source>
        <dbReference type="ARBA" id="ARBA00022645"/>
    </source>
</evidence>
<evidence type="ECO:0000313" key="8">
    <source>
        <dbReference type="EMBL" id="MBY83448.1"/>
    </source>
</evidence>
<evidence type="ECO:0000256" key="1">
    <source>
        <dbReference type="ARBA" id="ARBA00009431"/>
    </source>
</evidence>
<dbReference type="Proteomes" id="UP000694846">
    <property type="component" value="Unplaced"/>
</dbReference>
<dbReference type="EMBL" id="GGMS01014245">
    <property type="protein sequence ID" value="MBY83448.1"/>
    <property type="molecule type" value="Transcribed_RNA"/>
</dbReference>
<protein>
    <recommendedName>
        <fullName evidence="7">Carboxypeptidase</fullName>
        <ecNumber evidence="7">3.4.16.-</ecNumber>
    </recommendedName>
</protein>
<keyword evidence="9" id="KW-1185">Reference proteome</keyword>
<dbReference type="PROSITE" id="PS00131">
    <property type="entry name" value="CARBOXYPEPT_SER_SER"/>
    <property type="match status" value="1"/>
</dbReference>